<dbReference type="EMBL" id="JAHBAY010000003">
    <property type="protein sequence ID" value="MBT0769059.1"/>
    <property type="molecule type" value="Genomic_DNA"/>
</dbReference>
<comment type="caution">
    <text evidence="3">The sequence shown here is derived from an EMBL/GenBank/DDBJ whole genome shotgun (WGS) entry which is preliminary data.</text>
</comment>
<comment type="similarity">
    <text evidence="1">Belongs to the RelE toxin family.</text>
</comment>
<keyword evidence="2" id="KW-1277">Toxin-antitoxin system</keyword>
<evidence type="ECO:0000256" key="2">
    <source>
        <dbReference type="ARBA" id="ARBA00022649"/>
    </source>
</evidence>
<gene>
    <name evidence="3" type="ORF">KIH74_08990</name>
</gene>
<dbReference type="PANTHER" id="PTHR35601">
    <property type="entry name" value="TOXIN RELE"/>
    <property type="match status" value="1"/>
</dbReference>
<dbReference type="PANTHER" id="PTHR35601:SF1">
    <property type="entry name" value="TOXIN RELE"/>
    <property type="match status" value="1"/>
</dbReference>
<reference evidence="3 4" key="1">
    <citation type="submission" date="2021-05" db="EMBL/GenBank/DDBJ databases">
        <title>Kineosporia and Streptomyces sp. nov. two new marine actinobacteria isolated from Coral.</title>
        <authorList>
            <person name="Buangrab K."/>
            <person name="Sutthacheep M."/>
            <person name="Yeemin T."/>
            <person name="Harunari E."/>
            <person name="Igarashi Y."/>
            <person name="Kanchanasin P."/>
            <person name="Tanasupawat S."/>
            <person name="Phongsopitanun W."/>
        </authorList>
    </citation>
    <scope>NUCLEOTIDE SEQUENCE [LARGE SCALE GENOMIC DNA]</scope>
    <source>
        <strain evidence="3 4">J2-2</strain>
    </source>
</reference>
<protein>
    <submittedName>
        <fullName evidence="3">Type II toxin-antitoxin system RelE/ParE family toxin</fullName>
    </submittedName>
</protein>
<evidence type="ECO:0000313" key="4">
    <source>
        <dbReference type="Proteomes" id="UP001197247"/>
    </source>
</evidence>
<organism evidence="3 4">
    <name type="scientific">Kineosporia corallincola</name>
    <dbReference type="NCBI Taxonomy" id="2835133"/>
    <lineage>
        <taxon>Bacteria</taxon>
        <taxon>Bacillati</taxon>
        <taxon>Actinomycetota</taxon>
        <taxon>Actinomycetes</taxon>
        <taxon>Kineosporiales</taxon>
        <taxon>Kineosporiaceae</taxon>
        <taxon>Kineosporia</taxon>
    </lineage>
</organism>
<sequence>MTYKIVLAASAKRDLAKLPEKVLPAVLEFIAGPLSQEPHRVGKPLMNDLHGLRSARRGTFRIVYHVGEALIEVHVVRVRHRRDAYRSG</sequence>
<dbReference type="SUPFAM" id="SSF143011">
    <property type="entry name" value="RelE-like"/>
    <property type="match status" value="1"/>
</dbReference>
<dbReference type="InterPro" id="IPR007712">
    <property type="entry name" value="RelE/ParE_toxin"/>
</dbReference>
<name>A0ABS5THI3_9ACTN</name>
<dbReference type="InterPro" id="IPR035093">
    <property type="entry name" value="RelE/ParE_toxin_dom_sf"/>
</dbReference>
<dbReference type="Gene3D" id="3.30.2310.20">
    <property type="entry name" value="RelE-like"/>
    <property type="match status" value="1"/>
</dbReference>
<keyword evidence="4" id="KW-1185">Reference proteome</keyword>
<dbReference type="RefSeq" id="WP_214155349.1">
    <property type="nucleotide sequence ID" value="NZ_JAHBAY010000003.1"/>
</dbReference>
<dbReference type="Proteomes" id="UP001197247">
    <property type="component" value="Unassembled WGS sequence"/>
</dbReference>
<evidence type="ECO:0000256" key="1">
    <source>
        <dbReference type="ARBA" id="ARBA00006226"/>
    </source>
</evidence>
<dbReference type="Pfam" id="PF05016">
    <property type="entry name" value="ParE_toxin"/>
    <property type="match status" value="1"/>
</dbReference>
<proteinExistence type="inferred from homology"/>
<accession>A0ABS5THI3</accession>
<evidence type="ECO:0000313" key="3">
    <source>
        <dbReference type="EMBL" id="MBT0769059.1"/>
    </source>
</evidence>